<dbReference type="CDD" id="cd03784">
    <property type="entry name" value="GT1_Gtf-like"/>
    <property type="match status" value="1"/>
</dbReference>
<name>A0A541BRY2_9NOCA</name>
<reference evidence="5 6" key="1">
    <citation type="submission" date="2019-06" db="EMBL/GenBank/DDBJ databases">
        <title>Rhodococcus spaelei sp. nov., isolated from a cave.</title>
        <authorList>
            <person name="Lee S.D."/>
        </authorList>
    </citation>
    <scope>NUCLEOTIDE SEQUENCE [LARGE SCALE GENOMIC DNA]</scope>
    <source>
        <strain evidence="5 6">C9-5</strain>
    </source>
</reference>
<feature type="domain" description="Erythromycin biosynthesis protein CIII-like C-terminal" evidence="3">
    <location>
        <begin position="218"/>
        <end position="341"/>
    </location>
</feature>
<accession>A0A541BRY2</accession>
<organism evidence="5 6">
    <name type="scientific">Rhodococcus spelaei</name>
    <dbReference type="NCBI Taxonomy" id="2546320"/>
    <lineage>
        <taxon>Bacteria</taxon>
        <taxon>Bacillati</taxon>
        <taxon>Actinomycetota</taxon>
        <taxon>Actinomycetes</taxon>
        <taxon>Mycobacteriales</taxon>
        <taxon>Nocardiaceae</taxon>
        <taxon>Rhodococcus</taxon>
    </lineage>
</organism>
<dbReference type="GO" id="GO:0017000">
    <property type="term" value="P:antibiotic biosynthetic process"/>
    <property type="evidence" value="ECO:0007669"/>
    <property type="project" value="UniProtKB-ARBA"/>
</dbReference>
<dbReference type="RefSeq" id="WP_142095165.1">
    <property type="nucleotide sequence ID" value="NZ_VIGH01000001.1"/>
</dbReference>
<dbReference type="OrthoDB" id="6620093at2"/>
<dbReference type="Pfam" id="PF06722">
    <property type="entry name" value="EryCIII-like_C"/>
    <property type="match status" value="1"/>
</dbReference>
<dbReference type="EMBL" id="VIGH01000001">
    <property type="protein sequence ID" value="TQF75081.1"/>
    <property type="molecule type" value="Genomic_DNA"/>
</dbReference>
<dbReference type="Proteomes" id="UP000316256">
    <property type="component" value="Unassembled WGS sequence"/>
</dbReference>
<gene>
    <name evidence="5" type="ORF">FK531_03270</name>
</gene>
<dbReference type="Pfam" id="PF13579">
    <property type="entry name" value="Glyco_trans_4_4"/>
    <property type="match status" value="1"/>
</dbReference>
<keyword evidence="6" id="KW-1185">Reference proteome</keyword>
<feature type="domain" description="Glycosyltransferase subfamily 4-like N-terminal" evidence="4">
    <location>
        <begin position="19"/>
        <end position="170"/>
    </location>
</feature>
<dbReference type="InterPro" id="IPR002213">
    <property type="entry name" value="UDP_glucos_trans"/>
</dbReference>
<dbReference type="Gene3D" id="3.40.50.2000">
    <property type="entry name" value="Glycogen Phosphorylase B"/>
    <property type="match status" value="2"/>
</dbReference>
<dbReference type="InterPro" id="IPR028098">
    <property type="entry name" value="Glyco_trans_4-like_N"/>
</dbReference>
<keyword evidence="1" id="KW-0328">Glycosyltransferase</keyword>
<keyword evidence="2 5" id="KW-0808">Transferase</keyword>
<evidence type="ECO:0000256" key="1">
    <source>
        <dbReference type="ARBA" id="ARBA00022676"/>
    </source>
</evidence>
<comment type="caution">
    <text evidence="5">The sequence shown here is derived from an EMBL/GenBank/DDBJ whole genome shotgun (WGS) entry which is preliminary data.</text>
</comment>
<dbReference type="SUPFAM" id="SSF53756">
    <property type="entry name" value="UDP-Glycosyltransferase/glycogen phosphorylase"/>
    <property type="match status" value="1"/>
</dbReference>
<dbReference type="GO" id="GO:0008194">
    <property type="term" value="F:UDP-glycosyltransferase activity"/>
    <property type="evidence" value="ECO:0007669"/>
    <property type="project" value="InterPro"/>
</dbReference>
<protein>
    <submittedName>
        <fullName evidence="5">Glycosyltransferase family 1 protein</fullName>
    </submittedName>
</protein>
<dbReference type="GO" id="GO:0016758">
    <property type="term" value="F:hexosyltransferase activity"/>
    <property type="evidence" value="ECO:0007669"/>
    <property type="project" value="UniProtKB-ARBA"/>
</dbReference>
<dbReference type="PANTHER" id="PTHR48050">
    <property type="entry name" value="STEROL 3-BETA-GLUCOSYLTRANSFERASE"/>
    <property type="match status" value="1"/>
</dbReference>
<proteinExistence type="predicted"/>
<dbReference type="PANTHER" id="PTHR48050:SF13">
    <property type="entry name" value="STEROL 3-BETA-GLUCOSYLTRANSFERASE UGT80A2"/>
    <property type="match status" value="1"/>
</dbReference>
<sequence length="363" mass="38925">MSEILLVTLDAGGNVPPMLGIGRELARRGHRVRVLGHERQRTAVESDGLAFRPYRRSPPWSSAEAKSNAKGLASYLRMFTGRGMGEDMLEVVRSDPADLVVVDCMLLGVLDAASHAGMRHAALVHTFYGYFRGPWFRGPIGTVGRVRRQNPRRLWDAADLVLVCTDRELDPAGPEPSNAVWSGVVQDTTPSHAAADGRRILVSLSTIAFAGQREVLQRVLDAVAVMDVSAVVTTGASIDPAELRSPSNVEMHRAFPHDRLMPHCAAVVGHGGHGTAMRALSYDVPLLILPMHPMLDQPMVGAAVARAGAGLTLRKSASPQQIRNALEALLDSPAYRQAAAATGSRIRATDGAVVAADRLLELV</sequence>
<evidence type="ECO:0000259" key="3">
    <source>
        <dbReference type="Pfam" id="PF06722"/>
    </source>
</evidence>
<evidence type="ECO:0000256" key="2">
    <source>
        <dbReference type="ARBA" id="ARBA00022679"/>
    </source>
</evidence>
<dbReference type="InterPro" id="IPR010610">
    <property type="entry name" value="EryCIII-like_C"/>
</dbReference>
<evidence type="ECO:0000313" key="5">
    <source>
        <dbReference type="EMBL" id="TQF75081.1"/>
    </source>
</evidence>
<dbReference type="AlphaFoldDB" id="A0A541BRY2"/>
<evidence type="ECO:0000313" key="6">
    <source>
        <dbReference type="Proteomes" id="UP000316256"/>
    </source>
</evidence>
<dbReference type="InterPro" id="IPR050426">
    <property type="entry name" value="Glycosyltransferase_28"/>
</dbReference>
<evidence type="ECO:0000259" key="4">
    <source>
        <dbReference type="Pfam" id="PF13579"/>
    </source>
</evidence>